<evidence type="ECO:0000313" key="2">
    <source>
        <dbReference type="Proteomes" id="UP000249432"/>
    </source>
</evidence>
<sequence>MHRDRLAQVQPALRSKLDEYYRLAPIIVSRIDSTDNSDAVYSEVFDQMVEPTNAALRIGDDEEAVRIYSEGFDRLKSVYLK</sequence>
<comment type="caution">
    <text evidence="1">The sequence shown here is derived from an EMBL/GenBank/DDBJ whole genome shotgun (WGS) entry which is preliminary data.</text>
</comment>
<reference evidence="1 2" key="1">
    <citation type="submission" date="2017-08" db="EMBL/GenBank/DDBJ databases">
        <title>Infants hospitalized years apart are colonized by the same room-sourced microbial strains.</title>
        <authorList>
            <person name="Brooks B."/>
            <person name="Olm M.R."/>
            <person name="Firek B.A."/>
            <person name="Baker R."/>
            <person name="Thomas B.C."/>
            <person name="Morowitz M.J."/>
            <person name="Banfield J.F."/>
        </authorList>
    </citation>
    <scope>NUCLEOTIDE SEQUENCE [LARGE SCALE GENOMIC DNA]</scope>
    <source>
        <strain evidence="1">S2_003_000_R1_3</strain>
    </source>
</reference>
<proteinExistence type="predicted"/>
<dbReference type="RefSeq" id="WP_303734776.1">
    <property type="nucleotide sequence ID" value="NZ_CAKZHK010000002.1"/>
</dbReference>
<dbReference type="Proteomes" id="UP000249432">
    <property type="component" value="Unassembled WGS sequence"/>
</dbReference>
<dbReference type="EMBL" id="QFRA01000010">
    <property type="protein sequence ID" value="PZR04981.1"/>
    <property type="molecule type" value="Genomic_DNA"/>
</dbReference>
<protein>
    <submittedName>
        <fullName evidence="1">Uncharacterized protein</fullName>
    </submittedName>
</protein>
<accession>A0A2W5V4P5</accession>
<organism evidence="1 2">
    <name type="scientific">Corynebacterium kroppenstedtii</name>
    <dbReference type="NCBI Taxonomy" id="161879"/>
    <lineage>
        <taxon>Bacteria</taxon>
        <taxon>Bacillati</taxon>
        <taxon>Actinomycetota</taxon>
        <taxon>Actinomycetes</taxon>
        <taxon>Mycobacteriales</taxon>
        <taxon>Corynebacteriaceae</taxon>
        <taxon>Corynebacterium</taxon>
    </lineage>
</organism>
<dbReference type="AlphaFoldDB" id="A0A2W5V4P5"/>
<evidence type="ECO:0000313" key="1">
    <source>
        <dbReference type="EMBL" id="PZR04981.1"/>
    </source>
</evidence>
<gene>
    <name evidence="1" type="ORF">DI525_05560</name>
</gene>
<name>A0A2W5V4P5_9CORY</name>